<proteinExistence type="predicted"/>
<sequence>MSVIVKIEDEWIDKDITIGSQDIFQIDLRPKTSSNKRTRLDQTIKEIQVEQSHSRKSHYSINQPKRAIKISTINNPKPNPHAYLTTQTTLQNNSSPIRTPKPNSLHSPQPPSIPHPSASNYKPKIIRPITTRLQAHSQIPHSSSKTPLNKSLYSKKNGIYMLKIDGQSLNNTRGFFKPSAINMETDLQSIFKNEKLSNKQSNQLTISSKKYPMLQLSQNTRRLNPQGQPSTSSMQGTPVNCLPPKFFSITVSPKKKKVRYKSLTK</sequence>
<evidence type="ECO:0000313" key="3">
    <source>
        <dbReference type="Proteomes" id="UP001295684"/>
    </source>
</evidence>
<reference evidence="2" key="1">
    <citation type="submission" date="2023-07" db="EMBL/GenBank/DDBJ databases">
        <authorList>
            <consortium name="AG Swart"/>
            <person name="Singh M."/>
            <person name="Singh A."/>
            <person name="Seah K."/>
            <person name="Emmerich C."/>
        </authorList>
    </citation>
    <scope>NUCLEOTIDE SEQUENCE</scope>
    <source>
        <strain evidence="2">DP1</strain>
    </source>
</reference>
<feature type="region of interest" description="Disordered" evidence="1">
    <location>
        <begin position="91"/>
        <end position="122"/>
    </location>
</feature>
<evidence type="ECO:0000256" key="1">
    <source>
        <dbReference type="SAM" id="MobiDB-lite"/>
    </source>
</evidence>
<keyword evidence="3" id="KW-1185">Reference proteome</keyword>
<dbReference type="Proteomes" id="UP001295684">
    <property type="component" value="Unassembled WGS sequence"/>
</dbReference>
<organism evidence="2 3">
    <name type="scientific">Euplotes crassus</name>
    <dbReference type="NCBI Taxonomy" id="5936"/>
    <lineage>
        <taxon>Eukaryota</taxon>
        <taxon>Sar</taxon>
        <taxon>Alveolata</taxon>
        <taxon>Ciliophora</taxon>
        <taxon>Intramacronucleata</taxon>
        <taxon>Spirotrichea</taxon>
        <taxon>Hypotrichia</taxon>
        <taxon>Euplotida</taxon>
        <taxon>Euplotidae</taxon>
        <taxon>Moneuplotes</taxon>
    </lineage>
</organism>
<dbReference type="EMBL" id="CAMPGE010000725">
    <property type="protein sequence ID" value="CAI2359481.1"/>
    <property type="molecule type" value="Genomic_DNA"/>
</dbReference>
<accession>A0AAD1TZW7</accession>
<comment type="caution">
    <text evidence="2">The sequence shown here is derived from an EMBL/GenBank/DDBJ whole genome shotgun (WGS) entry which is preliminary data.</text>
</comment>
<gene>
    <name evidence="2" type="ORF">ECRASSUSDP1_LOCUS772</name>
</gene>
<protein>
    <submittedName>
        <fullName evidence="2">Uncharacterized protein</fullName>
    </submittedName>
</protein>
<name>A0AAD1TZW7_EUPCR</name>
<dbReference type="AlphaFoldDB" id="A0AAD1TZW7"/>
<evidence type="ECO:0000313" key="2">
    <source>
        <dbReference type="EMBL" id="CAI2359481.1"/>
    </source>
</evidence>